<keyword evidence="1" id="KW-0812">Transmembrane</keyword>
<feature type="transmembrane region" description="Helical" evidence="1">
    <location>
        <begin position="67"/>
        <end position="86"/>
    </location>
</feature>
<proteinExistence type="predicted"/>
<evidence type="ECO:0000256" key="1">
    <source>
        <dbReference type="SAM" id="Phobius"/>
    </source>
</evidence>
<comment type="caution">
    <text evidence="2">The sequence shown here is derived from an EMBL/GenBank/DDBJ whole genome shotgun (WGS) entry which is preliminary data.</text>
</comment>
<accession>A0A1D1URG5</accession>
<sequence>MRNRSLNYLLVSDVSINASLFESRTAHVVISSIQALITFFGTAVSLLPFATLPALRTPFNYHRISTLASELLLSTYQTFVVIQAYYGYWPLSIRGCTDVSFMFFY</sequence>
<dbReference type="AlphaFoldDB" id="A0A1D1URG5"/>
<organism evidence="2 3">
    <name type="scientific">Ramazzottius varieornatus</name>
    <name type="common">Water bear</name>
    <name type="synonym">Tardigrade</name>
    <dbReference type="NCBI Taxonomy" id="947166"/>
    <lineage>
        <taxon>Eukaryota</taxon>
        <taxon>Metazoa</taxon>
        <taxon>Ecdysozoa</taxon>
        <taxon>Tardigrada</taxon>
        <taxon>Eutardigrada</taxon>
        <taxon>Parachela</taxon>
        <taxon>Hypsibioidea</taxon>
        <taxon>Ramazzottiidae</taxon>
        <taxon>Ramazzottius</taxon>
    </lineage>
</organism>
<keyword evidence="1" id="KW-0472">Membrane</keyword>
<evidence type="ECO:0000313" key="2">
    <source>
        <dbReference type="EMBL" id="GAU92299.1"/>
    </source>
</evidence>
<feature type="transmembrane region" description="Helical" evidence="1">
    <location>
        <begin position="33"/>
        <end position="55"/>
    </location>
</feature>
<dbReference type="SUPFAM" id="SSF81321">
    <property type="entry name" value="Family A G protein-coupled receptor-like"/>
    <property type="match status" value="1"/>
</dbReference>
<dbReference type="Proteomes" id="UP000186922">
    <property type="component" value="Unassembled WGS sequence"/>
</dbReference>
<keyword evidence="1" id="KW-1133">Transmembrane helix</keyword>
<dbReference type="EMBL" id="BDGG01000002">
    <property type="protein sequence ID" value="GAU92299.1"/>
    <property type="molecule type" value="Genomic_DNA"/>
</dbReference>
<name>A0A1D1URG5_RAMVA</name>
<reference evidence="2 3" key="1">
    <citation type="journal article" date="2016" name="Nat. Commun.">
        <title>Extremotolerant tardigrade genome and improved radiotolerance of human cultured cells by tardigrade-unique protein.</title>
        <authorList>
            <person name="Hashimoto T."/>
            <person name="Horikawa D.D."/>
            <person name="Saito Y."/>
            <person name="Kuwahara H."/>
            <person name="Kozuka-Hata H."/>
            <person name="Shin-I T."/>
            <person name="Minakuchi Y."/>
            <person name="Ohishi K."/>
            <person name="Motoyama A."/>
            <person name="Aizu T."/>
            <person name="Enomoto A."/>
            <person name="Kondo K."/>
            <person name="Tanaka S."/>
            <person name="Hara Y."/>
            <person name="Koshikawa S."/>
            <person name="Sagara H."/>
            <person name="Miura T."/>
            <person name="Yokobori S."/>
            <person name="Miyagawa K."/>
            <person name="Suzuki Y."/>
            <person name="Kubo T."/>
            <person name="Oyama M."/>
            <person name="Kohara Y."/>
            <person name="Fujiyama A."/>
            <person name="Arakawa K."/>
            <person name="Katayama T."/>
            <person name="Toyoda A."/>
            <person name="Kunieda T."/>
        </authorList>
    </citation>
    <scope>NUCLEOTIDE SEQUENCE [LARGE SCALE GENOMIC DNA]</scope>
    <source>
        <strain evidence="2 3">YOKOZUNA-1</strain>
    </source>
</reference>
<protein>
    <recommendedName>
        <fullName evidence="4">7TM GPCR serpentine receptor class x (Srx) domain-containing protein</fullName>
    </recommendedName>
</protein>
<evidence type="ECO:0008006" key="4">
    <source>
        <dbReference type="Google" id="ProtNLM"/>
    </source>
</evidence>
<keyword evidence="3" id="KW-1185">Reference proteome</keyword>
<gene>
    <name evidence="2" type="primary">RvY_04397-1</name>
    <name evidence="2" type="synonym">RvY_04397.1</name>
    <name evidence="2" type="ORF">RvY_04397</name>
</gene>
<dbReference type="Gene3D" id="1.20.1070.10">
    <property type="entry name" value="Rhodopsin 7-helix transmembrane proteins"/>
    <property type="match status" value="1"/>
</dbReference>
<evidence type="ECO:0000313" key="3">
    <source>
        <dbReference type="Proteomes" id="UP000186922"/>
    </source>
</evidence>